<feature type="transmembrane region" description="Helical" evidence="1">
    <location>
        <begin position="39"/>
        <end position="58"/>
    </location>
</feature>
<evidence type="ECO:0000256" key="1">
    <source>
        <dbReference type="SAM" id="Phobius"/>
    </source>
</evidence>
<accession>X1HP79</accession>
<evidence type="ECO:0000313" key="2">
    <source>
        <dbReference type="EMBL" id="GAH71297.1"/>
    </source>
</evidence>
<keyword evidence="1" id="KW-1133">Transmembrane helix</keyword>
<gene>
    <name evidence="2" type="ORF">S03H2_49295</name>
</gene>
<name>X1HP79_9ZZZZ</name>
<dbReference type="EMBL" id="BARU01031139">
    <property type="protein sequence ID" value="GAH71297.1"/>
    <property type="molecule type" value="Genomic_DNA"/>
</dbReference>
<feature type="transmembrane region" description="Helical" evidence="1">
    <location>
        <begin position="7"/>
        <end position="27"/>
    </location>
</feature>
<organism evidence="2">
    <name type="scientific">marine sediment metagenome</name>
    <dbReference type="NCBI Taxonomy" id="412755"/>
    <lineage>
        <taxon>unclassified sequences</taxon>
        <taxon>metagenomes</taxon>
        <taxon>ecological metagenomes</taxon>
    </lineage>
</organism>
<dbReference type="AlphaFoldDB" id="X1HP79"/>
<keyword evidence="1" id="KW-0812">Transmembrane</keyword>
<sequence length="73" mass="8512">METKTRLQICLLFLRITVFLVIFMWTLDKFVNPAHAAAVYKSFYLIGGLGPVIMYVIWRSGNDSFVWISIRHC</sequence>
<comment type="caution">
    <text evidence="2">The sequence shown here is derived from an EMBL/GenBank/DDBJ whole genome shotgun (WGS) entry which is preliminary data.</text>
</comment>
<reference evidence="2" key="1">
    <citation type="journal article" date="2014" name="Front. Microbiol.">
        <title>High frequency of phylogenetically diverse reductive dehalogenase-homologous genes in deep subseafloor sedimentary metagenomes.</title>
        <authorList>
            <person name="Kawai M."/>
            <person name="Futagami T."/>
            <person name="Toyoda A."/>
            <person name="Takaki Y."/>
            <person name="Nishi S."/>
            <person name="Hori S."/>
            <person name="Arai W."/>
            <person name="Tsubouchi T."/>
            <person name="Morono Y."/>
            <person name="Uchiyama I."/>
            <person name="Ito T."/>
            <person name="Fujiyama A."/>
            <person name="Inagaki F."/>
            <person name="Takami H."/>
        </authorList>
    </citation>
    <scope>NUCLEOTIDE SEQUENCE</scope>
    <source>
        <strain evidence="2">Expedition CK06-06</strain>
    </source>
</reference>
<keyword evidence="1" id="KW-0472">Membrane</keyword>
<protein>
    <submittedName>
        <fullName evidence="2">Uncharacterized protein</fullName>
    </submittedName>
</protein>
<proteinExistence type="predicted"/>